<organism evidence="1 2">
    <name type="scientific">Stylosanthes scabra</name>
    <dbReference type="NCBI Taxonomy" id="79078"/>
    <lineage>
        <taxon>Eukaryota</taxon>
        <taxon>Viridiplantae</taxon>
        <taxon>Streptophyta</taxon>
        <taxon>Embryophyta</taxon>
        <taxon>Tracheophyta</taxon>
        <taxon>Spermatophyta</taxon>
        <taxon>Magnoliopsida</taxon>
        <taxon>eudicotyledons</taxon>
        <taxon>Gunneridae</taxon>
        <taxon>Pentapetalae</taxon>
        <taxon>rosids</taxon>
        <taxon>fabids</taxon>
        <taxon>Fabales</taxon>
        <taxon>Fabaceae</taxon>
        <taxon>Papilionoideae</taxon>
        <taxon>50 kb inversion clade</taxon>
        <taxon>dalbergioids sensu lato</taxon>
        <taxon>Dalbergieae</taxon>
        <taxon>Pterocarpus clade</taxon>
        <taxon>Stylosanthes</taxon>
    </lineage>
</organism>
<dbReference type="EMBL" id="JASCZI010272169">
    <property type="protein sequence ID" value="MED6220748.1"/>
    <property type="molecule type" value="Genomic_DNA"/>
</dbReference>
<dbReference type="Proteomes" id="UP001341840">
    <property type="component" value="Unassembled WGS sequence"/>
</dbReference>
<protein>
    <submittedName>
        <fullName evidence="1">Uncharacterized protein</fullName>
    </submittedName>
</protein>
<sequence>MGARREQFLESLVILVQSFPVELSNCRDFFADAIRLRCVFVTTGPSSGGADYFKILNMFNGVLARPTIELRKKVYQTRLQFEICIEFGKSVGLVIKHSACPADLLET</sequence>
<keyword evidence="2" id="KW-1185">Reference proteome</keyword>
<accession>A0ABU6ZFM8</accession>
<gene>
    <name evidence="1" type="ORF">PIB30_047826</name>
</gene>
<comment type="caution">
    <text evidence="1">The sequence shown here is derived from an EMBL/GenBank/DDBJ whole genome shotgun (WGS) entry which is preliminary data.</text>
</comment>
<proteinExistence type="predicted"/>
<evidence type="ECO:0000313" key="1">
    <source>
        <dbReference type="EMBL" id="MED6220748.1"/>
    </source>
</evidence>
<reference evidence="1 2" key="1">
    <citation type="journal article" date="2023" name="Plants (Basel)">
        <title>Bridging the Gap: Combining Genomics and Transcriptomics Approaches to Understand Stylosanthes scabra, an Orphan Legume from the Brazilian Caatinga.</title>
        <authorList>
            <person name="Ferreira-Neto J.R.C."/>
            <person name="da Silva M.D."/>
            <person name="Binneck E."/>
            <person name="de Melo N.F."/>
            <person name="da Silva R.H."/>
            <person name="de Melo A.L.T.M."/>
            <person name="Pandolfi V."/>
            <person name="Bustamante F.O."/>
            <person name="Brasileiro-Vidal A.C."/>
            <person name="Benko-Iseppon A.M."/>
        </authorList>
    </citation>
    <scope>NUCLEOTIDE SEQUENCE [LARGE SCALE GENOMIC DNA]</scope>
    <source>
        <tissue evidence="1">Leaves</tissue>
    </source>
</reference>
<name>A0ABU6ZFM8_9FABA</name>
<evidence type="ECO:0000313" key="2">
    <source>
        <dbReference type="Proteomes" id="UP001341840"/>
    </source>
</evidence>